<gene>
    <name evidence="1" type="ORF">OE747_22880</name>
</gene>
<dbReference type="SUPFAM" id="SSF53335">
    <property type="entry name" value="S-adenosyl-L-methionine-dependent methyltransferases"/>
    <property type="match status" value="1"/>
</dbReference>
<sequence length="235" mass="26899">MKKFKTGGITFLQEIGSPDQRSVSKPDTFVIVKTDAMIDFYRHLTQYSPKTIMEIGMYEGGSLVWYDKLYKPSKLVGLDLRRKPIVALEEYRADKPHIATYYGRYQDKEGTRMAARQNFPDGIDLVVDDASHLYEQTKMTFKMLFPMVRAGGHYVIENWTWSHRPAYQNTDSIWADLPAMSNLVLELVIMASQSPVIESIHVDRGLVCVRKGRGVFKEEMFDLSGCLRGKSLTVL</sequence>
<keyword evidence="1" id="KW-0489">Methyltransferase</keyword>
<dbReference type="GO" id="GO:0008168">
    <property type="term" value="F:methyltransferase activity"/>
    <property type="evidence" value="ECO:0007669"/>
    <property type="project" value="UniProtKB-KW"/>
</dbReference>
<dbReference type="GO" id="GO:0032259">
    <property type="term" value="P:methylation"/>
    <property type="evidence" value="ECO:0007669"/>
    <property type="project" value="UniProtKB-KW"/>
</dbReference>
<reference evidence="1 2" key="1">
    <citation type="submission" date="2022-10" db="EMBL/GenBank/DDBJ databases">
        <title>Ruegeria sp. nov., isolated from ocean surface sediments.</title>
        <authorList>
            <person name="He W."/>
            <person name="Xue H.-P."/>
            <person name="Zhang D.-F."/>
        </authorList>
    </citation>
    <scope>NUCLEOTIDE SEQUENCE [LARGE SCALE GENOMIC DNA]</scope>
    <source>
        <strain evidence="1 2">XHP0148</strain>
    </source>
</reference>
<dbReference type="Pfam" id="PF13578">
    <property type="entry name" value="Methyltransf_24"/>
    <property type="match status" value="1"/>
</dbReference>
<dbReference type="RefSeq" id="WP_263830782.1">
    <property type="nucleotide sequence ID" value="NZ_JAOWLB010000030.1"/>
</dbReference>
<evidence type="ECO:0000313" key="1">
    <source>
        <dbReference type="EMBL" id="MCV2891177.1"/>
    </source>
</evidence>
<name>A0ABT3AR65_9RHOB</name>
<dbReference type="Gene3D" id="3.40.50.150">
    <property type="entry name" value="Vaccinia Virus protein VP39"/>
    <property type="match status" value="1"/>
</dbReference>
<comment type="caution">
    <text evidence="1">The sequence shown here is derived from an EMBL/GenBank/DDBJ whole genome shotgun (WGS) entry which is preliminary data.</text>
</comment>
<organism evidence="1 2">
    <name type="scientific">Ruegeria aquimaris</name>
    <dbReference type="NCBI Taxonomy" id="2984333"/>
    <lineage>
        <taxon>Bacteria</taxon>
        <taxon>Pseudomonadati</taxon>
        <taxon>Pseudomonadota</taxon>
        <taxon>Alphaproteobacteria</taxon>
        <taxon>Rhodobacterales</taxon>
        <taxon>Roseobacteraceae</taxon>
        <taxon>Ruegeria</taxon>
    </lineage>
</organism>
<dbReference type="InterPro" id="IPR029063">
    <property type="entry name" value="SAM-dependent_MTases_sf"/>
</dbReference>
<keyword evidence="1" id="KW-0808">Transferase</keyword>
<protein>
    <submittedName>
        <fullName evidence="1">Class I SAM-dependent methyltransferase</fullName>
    </submittedName>
</protein>
<evidence type="ECO:0000313" key="2">
    <source>
        <dbReference type="Proteomes" id="UP001320899"/>
    </source>
</evidence>
<dbReference type="Proteomes" id="UP001320899">
    <property type="component" value="Unassembled WGS sequence"/>
</dbReference>
<keyword evidence="2" id="KW-1185">Reference proteome</keyword>
<accession>A0ABT3AR65</accession>
<proteinExistence type="predicted"/>
<dbReference type="EMBL" id="JAOWLB010000030">
    <property type="protein sequence ID" value="MCV2891177.1"/>
    <property type="molecule type" value="Genomic_DNA"/>
</dbReference>